<dbReference type="GO" id="GO:0005737">
    <property type="term" value="C:cytoplasm"/>
    <property type="evidence" value="ECO:0007669"/>
    <property type="project" value="UniProtKB-SubCell"/>
</dbReference>
<dbReference type="Gene3D" id="1.25.40.580">
    <property type="match status" value="1"/>
</dbReference>
<evidence type="ECO:0000256" key="6">
    <source>
        <dbReference type="ARBA" id="ARBA00023186"/>
    </source>
</evidence>
<evidence type="ECO:0000256" key="5">
    <source>
        <dbReference type="ARBA" id="ARBA00022763"/>
    </source>
</evidence>
<comment type="subcellular location">
    <subcellularLocation>
        <location evidence="1">Cytoplasm</location>
    </subcellularLocation>
</comment>
<evidence type="ECO:0000256" key="7">
    <source>
        <dbReference type="ARBA" id="ARBA00023204"/>
    </source>
</evidence>
<gene>
    <name evidence="11" type="ORF">KLDO_g3513</name>
</gene>
<evidence type="ECO:0000256" key="2">
    <source>
        <dbReference type="ARBA" id="ARBA00006823"/>
    </source>
</evidence>
<reference evidence="11 12" key="1">
    <citation type="submission" date="2014-03" db="EMBL/GenBank/DDBJ databases">
        <title>The genome of Kluyveromyces dobzhanskii.</title>
        <authorList>
            <person name="Nystedt B."/>
            <person name="Astrom S."/>
        </authorList>
    </citation>
    <scope>NUCLEOTIDE SEQUENCE [LARGE SCALE GENOMIC DNA]</scope>
    <source>
        <strain evidence="11 12">CBS 2104</strain>
    </source>
</reference>
<comment type="similarity">
    <text evidence="2">Belongs to the proteasome subunit S5B/HSM3 family.</text>
</comment>
<dbReference type="InterPro" id="IPR040752">
    <property type="entry name" value="HSM3_C"/>
</dbReference>
<dbReference type="OrthoDB" id="4074002at2759"/>
<name>A0A0A8L8C2_9SACH</name>
<keyword evidence="5" id="KW-0227">DNA damage</keyword>
<dbReference type="Gene3D" id="1.25.10.50">
    <property type="match status" value="1"/>
</dbReference>
<evidence type="ECO:0000313" key="11">
    <source>
        <dbReference type="EMBL" id="CDO95266.1"/>
    </source>
</evidence>
<comment type="function">
    <text evidence="8">Involved in DNA mismatch repair in slow-growing cells. Acts as a chaperone during the assembly of the 26S proteasome, specifically of the base subcomplex of the 19S regulatory complex (RC).</text>
</comment>
<evidence type="ECO:0000313" key="12">
    <source>
        <dbReference type="Proteomes" id="UP000031516"/>
    </source>
</evidence>
<dbReference type="Proteomes" id="UP000031516">
    <property type="component" value="Unassembled WGS sequence"/>
</dbReference>
<evidence type="ECO:0000259" key="10">
    <source>
        <dbReference type="Pfam" id="PF18795"/>
    </source>
</evidence>
<feature type="domain" description="DNA mismatch repair protein HSM3 C-terminal" evidence="9">
    <location>
        <begin position="298"/>
        <end position="470"/>
    </location>
</feature>
<organism evidence="11 12">
    <name type="scientific">Kluyveromyces dobzhanskii CBS 2104</name>
    <dbReference type="NCBI Taxonomy" id="1427455"/>
    <lineage>
        <taxon>Eukaryota</taxon>
        <taxon>Fungi</taxon>
        <taxon>Dikarya</taxon>
        <taxon>Ascomycota</taxon>
        <taxon>Saccharomycotina</taxon>
        <taxon>Saccharomycetes</taxon>
        <taxon>Saccharomycetales</taxon>
        <taxon>Saccharomycetaceae</taxon>
        <taxon>Kluyveromyces</taxon>
    </lineage>
</organism>
<dbReference type="Pfam" id="PF18794">
    <property type="entry name" value="HSM3_C"/>
    <property type="match status" value="1"/>
</dbReference>
<comment type="caution">
    <text evidence="11">The sequence shown here is derived from an EMBL/GenBank/DDBJ whole genome shotgun (WGS) entry which is preliminary data.</text>
</comment>
<dbReference type="GO" id="GO:0006281">
    <property type="term" value="P:DNA repair"/>
    <property type="evidence" value="ECO:0007669"/>
    <property type="project" value="UniProtKB-KW"/>
</dbReference>
<evidence type="ECO:0000256" key="3">
    <source>
        <dbReference type="ARBA" id="ARBA00019167"/>
    </source>
</evidence>
<keyword evidence="6" id="KW-0143">Chaperone</keyword>
<keyword evidence="4" id="KW-0963">Cytoplasm</keyword>
<dbReference type="AlphaFoldDB" id="A0A0A8L8C2"/>
<dbReference type="InterPro" id="IPR041335">
    <property type="entry name" value="HSM3_N"/>
</dbReference>
<protein>
    <recommendedName>
        <fullName evidence="3">DNA mismatch repair protein HSM3</fullName>
    </recommendedName>
</protein>
<evidence type="ECO:0000259" key="9">
    <source>
        <dbReference type="Pfam" id="PF18794"/>
    </source>
</evidence>
<keyword evidence="7" id="KW-0234">DNA repair</keyword>
<keyword evidence="12" id="KW-1185">Reference proteome</keyword>
<accession>A0A0A8L8C2</accession>
<evidence type="ECO:0000256" key="8">
    <source>
        <dbReference type="ARBA" id="ARBA00024671"/>
    </source>
</evidence>
<dbReference type="EMBL" id="CCBQ010000044">
    <property type="protein sequence ID" value="CDO95266.1"/>
    <property type="molecule type" value="Genomic_DNA"/>
</dbReference>
<dbReference type="Pfam" id="PF18795">
    <property type="entry name" value="HSM3_N"/>
    <property type="match status" value="1"/>
</dbReference>
<evidence type="ECO:0000256" key="1">
    <source>
        <dbReference type="ARBA" id="ARBA00004496"/>
    </source>
</evidence>
<feature type="domain" description="DNA mismatch repair protein HSM3 N-terminal" evidence="10">
    <location>
        <begin position="7"/>
        <end position="238"/>
    </location>
</feature>
<dbReference type="CDD" id="cd12794">
    <property type="entry name" value="Hsm3_like"/>
    <property type="match status" value="1"/>
</dbReference>
<proteinExistence type="inferred from homology"/>
<sequence>MTSLNNEIDLLADALRTMELSHNINDLMEKLALNLSSSDKLSADVKPLLTSIKTRIVSLDSSVLDYGLLLQVLDAVVRLCAFEDVLDVFEVDDLVTALQSGDKALTEIACQIVAAASPRDIFAGTPLLDEMLKLYFDEFTVVAVVNMLERTFDTSFTNQLNRRRILGNNLPILLNAKDCSNSTSFCRLLDLLKMLCANVTFEEFRKDLFIVDNSTIEKLLESDILVFIHICQYYIELLAIATEGVEKKWIIRYMQPGIEIFGEAFARKEGFFDVDHFAKCYLLRVFSRISYLHDKSYIQQLESKYFPLAPDKSYLSEFLTVLDPVYIAKSHLDLLTDIPLRAGNVCTFVNLLKDEECFMQMKDEVNSKNLNAMPYIEKLSLLVSLSLTSHGIRHLIQDLPSVMASILNGGNEVTEKLSFDLRLTFFENLLEASHQELSIYLAPVQSEYSNMLNGRRGRFSPEHHVANDYL</sequence>
<evidence type="ECO:0000256" key="4">
    <source>
        <dbReference type="ARBA" id="ARBA00022490"/>
    </source>
</evidence>